<comment type="similarity">
    <text evidence="1">Belongs to the arrestin family. PalF/RIM8 subfamily.</text>
</comment>
<feature type="compositionally biased region" description="Low complexity" evidence="2">
    <location>
        <begin position="262"/>
        <end position="272"/>
    </location>
</feature>
<dbReference type="Pfam" id="PF00339">
    <property type="entry name" value="Arrestin_N"/>
    <property type="match status" value="1"/>
</dbReference>
<dbReference type="SUPFAM" id="SSF81296">
    <property type="entry name" value="E set domains"/>
    <property type="match status" value="1"/>
</dbReference>
<accession>A0AAI9EAL0</accession>
<dbReference type="PANTHER" id="PTHR11188">
    <property type="entry name" value="ARRESTIN DOMAIN CONTAINING PROTEIN"/>
    <property type="match status" value="1"/>
</dbReference>
<dbReference type="InterPro" id="IPR050357">
    <property type="entry name" value="Arrestin_domain-protein"/>
</dbReference>
<feature type="region of interest" description="Disordered" evidence="2">
    <location>
        <begin position="518"/>
        <end position="561"/>
    </location>
</feature>
<feature type="compositionally biased region" description="Polar residues" evidence="2">
    <location>
        <begin position="273"/>
        <end position="293"/>
    </location>
</feature>
<dbReference type="InterPro" id="IPR014756">
    <property type="entry name" value="Ig_E-set"/>
</dbReference>
<dbReference type="Proteomes" id="UP001296104">
    <property type="component" value="Unassembled WGS sequence"/>
</dbReference>
<feature type="region of interest" description="Disordered" evidence="2">
    <location>
        <begin position="199"/>
        <end position="293"/>
    </location>
</feature>
<protein>
    <submittedName>
        <fullName evidence="4">PH-response regulator palF RIM8</fullName>
    </submittedName>
</protein>
<feature type="region of interest" description="Disordered" evidence="2">
    <location>
        <begin position="459"/>
        <end position="479"/>
    </location>
</feature>
<organism evidence="4 5">
    <name type="scientific">Lecanosticta acicola</name>
    <dbReference type="NCBI Taxonomy" id="111012"/>
    <lineage>
        <taxon>Eukaryota</taxon>
        <taxon>Fungi</taxon>
        <taxon>Dikarya</taxon>
        <taxon>Ascomycota</taxon>
        <taxon>Pezizomycotina</taxon>
        <taxon>Dothideomycetes</taxon>
        <taxon>Dothideomycetidae</taxon>
        <taxon>Mycosphaerellales</taxon>
        <taxon>Mycosphaerellaceae</taxon>
        <taxon>Lecanosticta</taxon>
    </lineage>
</organism>
<feature type="compositionally biased region" description="Basic and acidic residues" evidence="2">
    <location>
        <begin position="614"/>
        <end position="630"/>
    </location>
</feature>
<dbReference type="AlphaFoldDB" id="A0AAI9EAL0"/>
<keyword evidence="5" id="KW-1185">Reference proteome</keyword>
<evidence type="ECO:0000259" key="3">
    <source>
        <dbReference type="SMART" id="SM01017"/>
    </source>
</evidence>
<feature type="compositionally biased region" description="Basic and acidic residues" evidence="2">
    <location>
        <begin position="712"/>
        <end position="721"/>
    </location>
</feature>
<dbReference type="PANTHER" id="PTHR11188:SF161">
    <property type="entry name" value="PH-RESPONSE REGULATOR PROTEIN PALF_RIM8"/>
    <property type="match status" value="1"/>
</dbReference>
<reference evidence="4" key="1">
    <citation type="submission" date="2023-11" db="EMBL/GenBank/DDBJ databases">
        <authorList>
            <person name="Alioto T."/>
            <person name="Alioto T."/>
            <person name="Gomez Garrido J."/>
        </authorList>
    </citation>
    <scope>NUCLEOTIDE SEQUENCE</scope>
</reference>
<dbReference type="GO" id="GO:0070086">
    <property type="term" value="P:ubiquitin-dependent endocytosis"/>
    <property type="evidence" value="ECO:0007669"/>
    <property type="project" value="TreeGrafter"/>
</dbReference>
<evidence type="ECO:0000256" key="1">
    <source>
        <dbReference type="ARBA" id="ARBA00037950"/>
    </source>
</evidence>
<dbReference type="SMART" id="SM01017">
    <property type="entry name" value="Arrestin_C"/>
    <property type="match status" value="1"/>
</dbReference>
<dbReference type="GO" id="GO:0005829">
    <property type="term" value="C:cytosol"/>
    <property type="evidence" value="ECO:0007669"/>
    <property type="project" value="TreeGrafter"/>
</dbReference>
<feature type="compositionally biased region" description="Polar residues" evidence="2">
    <location>
        <begin position="463"/>
        <end position="472"/>
    </location>
</feature>
<name>A0AAI9EAL0_9PEZI</name>
<evidence type="ECO:0000313" key="5">
    <source>
        <dbReference type="Proteomes" id="UP001296104"/>
    </source>
</evidence>
<feature type="compositionally biased region" description="Basic and acidic residues" evidence="2">
    <location>
        <begin position="746"/>
        <end position="757"/>
    </location>
</feature>
<dbReference type="InterPro" id="IPR011021">
    <property type="entry name" value="Arrestin-like_N"/>
</dbReference>
<dbReference type="Gene3D" id="2.60.40.640">
    <property type="match status" value="1"/>
</dbReference>
<evidence type="ECO:0000256" key="2">
    <source>
        <dbReference type="SAM" id="MobiDB-lite"/>
    </source>
</evidence>
<comment type="caution">
    <text evidence="4">The sequence shown here is derived from an EMBL/GenBank/DDBJ whole genome shotgun (WGS) entry which is preliminary data.</text>
</comment>
<dbReference type="InterPro" id="IPR011022">
    <property type="entry name" value="Arrestin_C-like"/>
</dbReference>
<feature type="domain" description="Arrestin C-terminal-like" evidence="3">
    <location>
        <begin position="295"/>
        <end position="460"/>
    </location>
</feature>
<dbReference type="InterPro" id="IPR014752">
    <property type="entry name" value="Arrestin-like_C"/>
</dbReference>
<sequence length="811" mass="88291">MLTPQSSRRLLSRLSTPFTPKSRHVTDFNVQIDDPHKQYTPGEQLTGCVHLKVVKPIRITHLVVCLHGFVQVYKNPGNPPTDGYRTITAHIGTGRGSKSGEYFGNGFASLFEDEVVLCGDGRLGEGVYQFNFDLEFPDRDLPSSISFERGTISYLVTATLTRPTTISPTIQCDHKVYFVERIDISHLYPPKARTITLEPLTRRTARARTQARRLVDSDRRSRKGDSNQRSSERRESQTSSSPSHDGMQSPVPSEVSFDSFHSSQEQASQQESNLTSPRQSDGSRWSNGGPSTSIHAKTITATIESSAGGCLRGDTLQIKVLVNHTKHVKSLHGAIFTLYRHARVDLHPAIPIGPVEKGKEAKYEDYYPKSMTGLGGLSLSGAGSSHVFRKDISQSVVPLIVDPQTLSAELVGKVSVPEEAFPTISTVPGGMISFRYYIEVVLDIQGKLSSQDRNLGNLGGLASTMNQGQRSTGADRDRSAFGGVGAPVIDTAAVRRDKGVVSCTFEVVVGTKDSARKKGKRKVGVVVDSDSGPIAQQEQQPQQGSASDADNGASHGDQWYGHGPGYDARYFDHGQHDQYGDGWRNGYSGAYDHYGYMAQHGHYDQPPPIPMPPPEDRSQLSEKERMRLAEARLLPSQPPGGEEESTEGAHAPTAPYLPEEQPDGYPEGSGGTASRSIPIVLTPPAQAGPSNGDGTAPVSIDFARSVPLPRTPEYERVDSRSLPRTPDYESLEPITLQTSNSGLPPTEDKRELERRSLQVEASAPPAADERQASAAHVPSAPEEEDLYANVNDSHADAGPSNCELPRYEPRR</sequence>
<dbReference type="EMBL" id="CAVMBE010000025">
    <property type="protein sequence ID" value="CAK4014442.1"/>
    <property type="molecule type" value="Genomic_DNA"/>
</dbReference>
<dbReference type="GO" id="GO:0005886">
    <property type="term" value="C:plasma membrane"/>
    <property type="evidence" value="ECO:0007669"/>
    <property type="project" value="TreeGrafter"/>
</dbReference>
<dbReference type="GO" id="GO:0031625">
    <property type="term" value="F:ubiquitin protein ligase binding"/>
    <property type="evidence" value="ECO:0007669"/>
    <property type="project" value="TreeGrafter"/>
</dbReference>
<evidence type="ECO:0000313" key="4">
    <source>
        <dbReference type="EMBL" id="CAK4014442.1"/>
    </source>
</evidence>
<gene>
    <name evidence="4" type="ORF">LECACI_7A004535</name>
</gene>
<feature type="region of interest" description="Disordered" evidence="2">
    <location>
        <begin position="598"/>
        <end position="811"/>
    </location>
</feature>
<proteinExistence type="inferred from homology"/>
<feature type="compositionally biased region" description="Basic and acidic residues" evidence="2">
    <location>
        <begin position="213"/>
        <end position="236"/>
    </location>
</feature>
<dbReference type="GO" id="GO:0030674">
    <property type="term" value="F:protein-macromolecule adaptor activity"/>
    <property type="evidence" value="ECO:0007669"/>
    <property type="project" value="TreeGrafter"/>
</dbReference>